<evidence type="ECO:0000259" key="2">
    <source>
        <dbReference type="Pfam" id="PF14232"/>
    </source>
</evidence>
<reference evidence="3" key="1">
    <citation type="journal article" date="2023" name="Access Microbiol">
        <title>De-novo genome assembly for Akanthomyces muscarius, a biocontrol agent of insect agricultural pests.</title>
        <authorList>
            <person name="Erdos Z."/>
            <person name="Studholme D.J."/>
            <person name="Raymond B."/>
            <person name="Sharma M."/>
        </authorList>
    </citation>
    <scope>NUCLEOTIDE SEQUENCE</scope>
    <source>
        <strain evidence="3">Ve6</strain>
    </source>
</reference>
<evidence type="ECO:0000313" key="3">
    <source>
        <dbReference type="EMBL" id="KAJ4153238.1"/>
    </source>
</evidence>
<dbReference type="GeneID" id="80896894"/>
<evidence type="ECO:0000259" key="1">
    <source>
        <dbReference type="Pfam" id="PF14231"/>
    </source>
</evidence>
<protein>
    <submittedName>
        <fullName evidence="3">Uncharacterized protein</fullName>
    </submittedName>
</protein>
<accession>A0A9W8ULA8</accession>
<feature type="domain" description="DUF4334" evidence="2">
    <location>
        <begin position="58"/>
        <end position="115"/>
    </location>
</feature>
<sequence length="117" mass="13588">MTRGAGDWQGFDLDTGHPTKQKMLELHWTGKTVCSAEDVDPIVVYDADQKRHWNQDWGHARLREMKFGDNNALAMLYEDFPIIDYFHHVNEDLVAGAVDSKKMNGFGTYYFYLKRLS</sequence>
<dbReference type="Pfam" id="PF14232">
    <property type="entry name" value="DUF4334"/>
    <property type="match status" value="1"/>
</dbReference>
<dbReference type="EMBL" id="JAJHUN010000008">
    <property type="protein sequence ID" value="KAJ4153238.1"/>
    <property type="molecule type" value="Genomic_DNA"/>
</dbReference>
<dbReference type="Proteomes" id="UP001144673">
    <property type="component" value="Chromosome 5"/>
</dbReference>
<gene>
    <name evidence="3" type="ORF">LMH87_009735</name>
</gene>
<dbReference type="RefSeq" id="XP_056053896.1">
    <property type="nucleotide sequence ID" value="XM_056196783.1"/>
</dbReference>
<dbReference type="Pfam" id="PF14231">
    <property type="entry name" value="GXWXG"/>
    <property type="match status" value="1"/>
</dbReference>
<organism evidence="3 4">
    <name type="scientific">Akanthomyces muscarius</name>
    <name type="common">Entomopathogenic fungus</name>
    <name type="synonym">Lecanicillium muscarium</name>
    <dbReference type="NCBI Taxonomy" id="2231603"/>
    <lineage>
        <taxon>Eukaryota</taxon>
        <taxon>Fungi</taxon>
        <taxon>Dikarya</taxon>
        <taxon>Ascomycota</taxon>
        <taxon>Pezizomycotina</taxon>
        <taxon>Sordariomycetes</taxon>
        <taxon>Hypocreomycetidae</taxon>
        <taxon>Hypocreales</taxon>
        <taxon>Cordycipitaceae</taxon>
        <taxon>Akanthomyces</taxon>
    </lineage>
</organism>
<evidence type="ECO:0000313" key="4">
    <source>
        <dbReference type="Proteomes" id="UP001144673"/>
    </source>
</evidence>
<feature type="domain" description="GXWXG" evidence="1">
    <location>
        <begin position="6"/>
        <end position="48"/>
    </location>
</feature>
<name>A0A9W8ULA8_AKAMU</name>
<dbReference type="InterPro" id="IPR025568">
    <property type="entry name" value="DUF4334"/>
</dbReference>
<dbReference type="KEGG" id="amus:LMH87_009735"/>
<dbReference type="InterPro" id="IPR025951">
    <property type="entry name" value="GXWXG_dom"/>
</dbReference>
<keyword evidence="4" id="KW-1185">Reference proteome</keyword>
<proteinExistence type="predicted"/>
<comment type="caution">
    <text evidence="3">The sequence shown here is derived from an EMBL/GenBank/DDBJ whole genome shotgun (WGS) entry which is preliminary data.</text>
</comment>
<dbReference type="AlphaFoldDB" id="A0A9W8ULA8"/>
<dbReference type="Gene3D" id="2.40.128.580">
    <property type="entry name" value="GXWXG domain"/>
    <property type="match status" value="1"/>
</dbReference>